<accession>A0A4S8NUN5</accession>
<name>A0A4S8NUN5_9HYPH</name>
<gene>
    <name evidence="2" type="ORF">FAA97_14750</name>
</gene>
<feature type="signal peptide" evidence="1">
    <location>
        <begin position="1"/>
        <end position="23"/>
    </location>
</feature>
<dbReference type="Pfam" id="PF06186">
    <property type="entry name" value="DUF992"/>
    <property type="match status" value="1"/>
</dbReference>
<dbReference type="AlphaFoldDB" id="A0A4S8NUN5"/>
<dbReference type="RefSeq" id="WP_136599333.1">
    <property type="nucleotide sequence ID" value="NZ_STGV01000005.1"/>
</dbReference>
<protein>
    <submittedName>
        <fullName evidence="2">DUF992 domain-containing protein</fullName>
    </submittedName>
</protein>
<proteinExistence type="predicted"/>
<dbReference type="OrthoDB" id="7362478at2"/>
<dbReference type="InterPro" id="IPR009333">
    <property type="entry name" value="DUF992"/>
</dbReference>
<keyword evidence="1" id="KW-0732">Signal</keyword>
<comment type="caution">
    <text evidence="2">The sequence shown here is derived from an EMBL/GenBank/DDBJ whole genome shotgun (WGS) entry which is preliminary data.</text>
</comment>
<organism evidence="2 3">
    <name type="scientific">Peteryoungia ipomoeae</name>
    <dbReference type="NCBI Taxonomy" id="1210932"/>
    <lineage>
        <taxon>Bacteria</taxon>
        <taxon>Pseudomonadati</taxon>
        <taxon>Pseudomonadota</taxon>
        <taxon>Alphaproteobacteria</taxon>
        <taxon>Hyphomicrobiales</taxon>
        <taxon>Rhizobiaceae</taxon>
        <taxon>Peteryoungia</taxon>
    </lineage>
</organism>
<dbReference type="EMBL" id="STGV01000005">
    <property type="protein sequence ID" value="THV21283.1"/>
    <property type="molecule type" value="Genomic_DNA"/>
</dbReference>
<evidence type="ECO:0000256" key="1">
    <source>
        <dbReference type="SAM" id="SignalP"/>
    </source>
</evidence>
<evidence type="ECO:0000313" key="2">
    <source>
        <dbReference type="EMBL" id="THV21283.1"/>
    </source>
</evidence>
<evidence type="ECO:0000313" key="3">
    <source>
        <dbReference type="Proteomes" id="UP000308828"/>
    </source>
</evidence>
<dbReference type="Proteomes" id="UP000308828">
    <property type="component" value="Unassembled WGS sequence"/>
</dbReference>
<keyword evidence="3" id="KW-1185">Reference proteome</keyword>
<feature type="chain" id="PRO_5020695336" evidence="1">
    <location>
        <begin position="24"/>
        <end position="176"/>
    </location>
</feature>
<sequence length="176" mass="17300">MKKLIAASIATLSVAAHAGIATAADMTYADPAPVYEETGASGGVRIGYLDCAVGPGFGYVLGSAKTADCAFTSVMGGEPLDMYSGAIKKFGVDLGYTAKGRIVWAVFAPTAGYHKGSLGGLYGGASAEATVGAGVGANVLFGGTEGSIHLQPVSVSGQLGLNVAATGTSMTLTPAS</sequence>
<reference evidence="2 3" key="1">
    <citation type="submission" date="2019-04" db="EMBL/GenBank/DDBJ databases">
        <title>Genome sequence of strain shin9-1.</title>
        <authorList>
            <person name="Gao J."/>
            <person name="Sun J."/>
        </authorList>
    </citation>
    <scope>NUCLEOTIDE SEQUENCE [LARGE SCALE GENOMIC DNA]</scope>
    <source>
        <strain evidence="3">shin9-1</strain>
    </source>
</reference>